<feature type="transmembrane region" description="Helical" evidence="1">
    <location>
        <begin position="37"/>
        <end position="58"/>
    </location>
</feature>
<feature type="transmembrane region" description="Helical" evidence="1">
    <location>
        <begin position="12"/>
        <end position="31"/>
    </location>
</feature>
<keyword evidence="1" id="KW-1133">Transmembrane helix</keyword>
<organism evidence="2 3">
    <name type="scientific">Candidatus Shapirobacteria bacterium CG08_land_8_20_14_0_20_39_18</name>
    <dbReference type="NCBI Taxonomy" id="1974883"/>
    <lineage>
        <taxon>Bacteria</taxon>
        <taxon>Candidatus Shapironibacteriota</taxon>
    </lineage>
</organism>
<keyword evidence="1" id="KW-0812">Transmembrane</keyword>
<dbReference type="Proteomes" id="UP000228996">
    <property type="component" value="Unassembled WGS sequence"/>
</dbReference>
<evidence type="ECO:0000313" key="3">
    <source>
        <dbReference type="Proteomes" id="UP000228996"/>
    </source>
</evidence>
<sequence length="205" mass="23495">MQMNKLQHEFSGKWTSLVVVGLAMFVIGMFVGYNPDYGFTIMIVLAGIAPIGFMLWLSEKFDSSIYDYLIAILFLTLAGLLIGMATEYFQLYWLNLSAIDTAVVPLGVILILSIEYFKPEWFFLKEKSQKWLVLTVALGYCLIDFVSGYPFHELYVVEIILSDLVGAGIAWMLIRRWEWAVKRAEKSYSDWFVVESSFLPSFLIS</sequence>
<protein>
    <submittedName>
        <fullName evidence="2">Uncharacterized protein</fullName>
    </submittedName>
</protein>
<evidence type="ECO:0000313" key="2">
    <source>
        <dbReference type="EMBL" id="PIU03295.1"/>
    </source>
</evidence>
<accession>A0A2M6XC91</accession>
<dbReference type="AlphaFoldDB" id="A0A2M6XC91"/>
<keyword evidence="1" id="KW-0472">Membrane</keyword>
<dbReference type="EMBL" id="PEYO01000018">
    <property type="protein sequence ID" value="PIU03295.1"/>
    <property type="molecule type" value="Genomic_DNA"/>
</dbReference>
<gene>
    <name evidence="2" type="ORF">COT44_03660</name>
</gene>
<evidence type="ECO:0000256" key="1">
    <source>
        <dbReference type="SAM" id="Phobius"/>
    </source>
</evidence>
<feature type="transmembrane region" description="Helical" evidence="1">
    <location>
        <begin position="91"/>
        <end position="111"/>
    </location>
</feature>
<feature type="transmembrane region" description="Helical" evidence="1">
    <location>
        <begin position="65"/>
        <end position="85"/>
    </location>
</feature>
<feature type="transmembrane region" description="Helical" evidence="1">
    <location>
        <begin position="155"/>
        <end position="174"/>
    </location>
</feature>
<comment type="caution">
    <text evidence="2">The sequence shown here is derived from an EMBL/GenBank/DDBJ whole genome shotgun (WGS) entry which is preliminary data.</text>
</comment>
<name>A0A2M6XC91_9BACT</name>
<proteinExistence type="predicted"/>
<reference evidence="3" key="1">
    <citation type="submission" date="2017-09" db="EMBL/GenBank/DDBJ databases">
        <title>Depth-based differentiation of microbial function through sediment-hosted aquifers and enrichment of novel symbionts in the deep terrestrial subsurface.</title>
        <authorList>
            <person name="Probst A.J."/>
            <person name="Ladd B."/>
            <person name="Jarett J.K."/>
            <person name="Geller-Mcgrath D.E."/>
            <person name="Sieber C.M.K."/>
            <person name="Emerson J.B."/>
            <person name="Anantharaman K."/>
            <person name="Thomas B.C."/>
            <person name="Malmstrom R."/>
            <person name="Stieglmeier M."/>
            <person name="Klingl A."/>
            <person name="Woyke T."/>
            <person name="Ryan C.M."/>
            <person name="Banfield J.F."/>
        </authorList>
    </citation>
    <scope>NUCLEOTIDE SEQUENCE [LARGE SCALE GENOMIC DNA]</scope>
</reference>
<feature type="transmembrane region" description="Helical" evidence="1">
    <location>
        <begin position="131"/>
        <end position="149"/>
    </location>
</feature>